<reference evidence="2" key="3">
    <citation type="submission" date="2025-09" db="UniProtKB">
        <authorList>
            <consortium name="Ensembl"/>
        </authorList>
    </citation>
    <scope>IDENTIFICATION</scope>
</reference>
<proteinExistence type="predicted"/>
<dbReference type="PANTHER" id="PTHR12138:SF133">
    <property type="entry name" value="SECRETED PROTEIN"/>
    <property type="match status" value="1"/>
</dbReference>
<reference evidence="2" key="2">
    <citation type="submission" date="2025-08" db="UniProtKB">
        <authorList>
            <consortium name="Ensembl"/>
        </authorList>
    </citation>
    <scope>IDENTIFICATION</scope>
</reference>
<keyword evidence="1" id="KW-0812">Transmembrane</keyword>
<evidence type="ECO:0000313" key="3">
    <source>
        <dbReference type="Proteomes" id="UP000233100"/>
    </source>
</evidence>
<dbReference type="Proteomes" id="UP000233100">
    <property type="component" value="Chromosome 7"/>
</dbReference>
<feature type="transmembrane region" description="Helical" evidence="1">
    <location>
        <begin position="128"/>
        <end position="147"/>
    </location>
</feature>
<dbReference type="Ensembl" id="ENSMFAT00000090120.1">
    <property type="protein sequence ID" value="ENSMFAP00000052373.1"/>
    <property type="gene ID" value="ENSMFAG00000059168.1"/>
</dbReference>
<dbReference type="PANTHER" id="PTHR12138">
    <property type="entry name" value="PRIMATE-EXPANDED PROTEIN FAMILY"/>
    <property type="match status" value="1"/>
</dbReference>
<keyword evidence="3" id="KW-1185">Reference proteome</keyword>
<sequence length="189" mass="20562">MWGQNLRYYEDISAFHKVSGNQLSLCLMKPQVKIRPHLIILLCSFFGGVMGEIESHSVTRLECSGTISAHCNLCLLGSSDSRASASRVAGTTGTCHHAQPIFVFLVETGFCRVGQAGLELLTSSNPPGLLFSCLNMACLLGSLFSYSLYVMKLHFACLVEMLLPALVSAFLICRPFTFPICSMLCANTP</sequence>
<reference evidence="2 3" key="1">
    <citation type="submission" date="2013-03" db="EMBL/GenBank/DDBJ databases">
        <authorList>
            <person name="Warren W."/>
            <person name="Wilson R.K."/>
        </authorList>
    </citation>
    <scope>NUCLEOTIDE SEQUENCE</scope>
</reference>
<dbReference type="PRINTS" id="PR02045">
    <property type="entry name" value="F138DOMAIN"/>
</dbReference>
<keyword evidence="1" id="KW-0472">Membrane</keyword>
<organism evidence="2 3">
    <name type="scientific">Macaca fascicularis</name>
    <name type="common">Crab-eating macaque</name>
    <name type="synonym">Cynomolgus monkey</name>
    <dbReference type="NCBI Taxonomy" id="9541"/>
    <lineage>
        <taxon>Eukaryota</taxon>
        <taxon>Metazoa</taxon>
        <taxon>Chordata</taxon>
        <taxon>Craniata</taxon>
        <taxon>Vertebrata</taxon>
        <taxon>Euteleostomi</taxon>
        <taxon>Mammalia</taxon>
        <taxon>Eutheria</taxon>
        <taxon>Euarchontoglires</taxon>
        <taxon>Primates</taxon>
        <taxon>Haplorrhini</taxon>
        <taxon>Catarrhini</taxon>
        <taxon>Cercopithecidae</taxon>
        <taxon>Cercopithecinae</taxon>
        <taxon>Macaca</taxon>
    </lineage>
</organism>
<keyword evidence="1" id="KW-1133">Transmembrane helix</keyword>
<name>A0A7N9CIK8_MACFA</name>
<dbReference type="GeneTree" id="ENSGT01150000286943"/>
<dbReference type="AlphaFoldDB" id="A0A7N9CIK8"/>
<feature type="transmembrane region" description="Helical" evidence="1">
    <location>
        <begin position="153"/>
        <end position="173"/>
    </location>
</feature>
<evidence type="ECO:0000313" key="2">
    <source>
        <dbReference type="Ensembl" id="ENSMFAP00000052373.1"/>
    </source>
</evidence>
<evidence type="ECO:0000256" key="1">
    <source>
        <dbReference type="SAM" id="Phobius"/>
    </source>
</evidence>
<accession>A0A7N9CIK8</accession>
<protein>
    <submittedName>
        <fullName evidence="2">Uncharacterized protein</fullName>
    </submittedName>
</protein>